<evidence type="ECO:0000313" key="11">
    <source>
        <dbReference type="Proteomes" id="UP000000770"/>
    </source>
</evidence>
<evidence type="ECO:0000256" key="6">
    <source>
        <dbReference type="ARBA" id="ARBA00023134"/>
    </source>
</evidence>
<dbReference type="InterPro" id="IPR000795">
    <property type="entry name" value="T_Tr_GTP-bd_dom"/>
</dbReference>
<dbReference type="InterPro" id="IPR027417">
    <property type="entry name" value="P-loop_NTPase"/>
</dbReference>
<dbReference type="InterPro" id="IPR009000">
    <property type="entry name" value="Transl_B-barrel_sf"/>
</dbReference>
<dbReference type="SUPFAM" id="SSF50447">
    <property type="entry name" value="Translation proteins"/>
    <property type="match status" value="1"/>
</dbReference>
<evidence type="ECO:0000256" key="3">
    <source>
        <dbReference type="ARBA" id="ARBA00022490"/>
    </source>
</evidence>
<dbReference type="Pfam" id="PF25461">
    <property type="entry name" value="Beta-barrel_SelB"/>
    <property type="match status" value="1"/>
</dbReference>
<dbReference type="SUPFAM" id="SSF52540">
    <property type="entry name" value="P-loop containing nucleoside triphosphate hydrolases"/>
    <property type="match status" value="1"/>
</dbReference>
<sequence length="681" mass="75902">MIIVTAGHVDHGKSTLIRALTGMNTDRLPEEKRRGMTIDLGYAFMPLRDGSRLAFIDVPGHEKFINNMLVGVSHARHALLVLACDDGVMPQTREHLQILALLPLHSLTLVLTKRDLVDSDMAEQLVADGLTLLAEYGIEASGFFQVSASETADLASNGVAALKAHILDLAEQESKRAEDASSFRMTLDRAFSVKGAGCVVTGTVISGNVCVGDSLFSSGQKAKLRVRGIHCQGQEAQRAVTGTRVALNLTGVDNHRSPERGDWLSSLPQAEHCSRPVVHIRVFDLLGIEPLVHWQNVHCHHGADHTLGRVSLLNEADAEGFYLAELVLEKPLLLCQDDPIVLRHIGGKQTLGAGRVLALKVPNRKKRTPERVERLQQVARLDNPAHVVALLGQTQALELAEIAWRWQLTDEGLAMLLAQAGLVRLGEFAVATRLLEQEKQQFITLLSEFHQQHPDQLGLGRNRLQRMSHSILPNELANKVLDSLCQDGQMVLRGALLQLADHRIVLDSEAQQCWQRLAPWLAQQTSPVWVTEMGEYLELEPAKLRLLCFQLVQQGFITAVVKDRYLLSEQLCHYANLVREHVDTHGKLETAEFKDLIGLGRKVSIQLLEFFDRSGFTRRKYRSNSREIRDAELFFSHENWRKNIGVEPTQDCWQPYPDLKSGRLTGDDVLPIEDLGIVENA</sequence>
<proteinExistence type="predicted"/>
<dbReference type="Pfam" id="PF09107">
    <property type="entry name" value="WHD_3rd_SelB"/>
    <property type="match status" value="1"/>
</dbReference>
<dbReference type="InterPro" id="IPR057335">
    <property type="entry name" value="Beta-barrel_SelB"/>
</dbReference>
<name>A9KV88_SHEB9</name>
<feature type="domain" description="Tr-type G" evidence="9">
    <location>
        <begin position="1"/>
        <end position="175"/>
    </location>
</feature>
<dbReference type="CDD" id="cd03696">
    <property type="entry name" value="SelB_II"/>
    <property type="match status" value="1"/>
</dbReference>
<dbReference type="InterPro" id="IPR015190">
    <property type="entry name" value="Elong_fac_SelB-wing-hlx_typ-2"/>
</dbReference>
<dbReference type="KEGG" id="sbn:Sbal195_0110"/>
<evidence type="ECO:0000256" key="5">
    <source>
        <dbReference type="ARBA" id="ARBA00022917"/>
    </source>
</evidence>
<dbReference type="GO" id="GO:0016259">
    <property type="term" value="P:selenocysteine metabolic process"/>
    <property type="evidence" value="ECO:0007669"/>
    <property type="project" value="TreeGrafter"/>
</dbReference>
<comment type="function">
    <text evidence="7">Translation factor necessary for the incorporation of selenocysteine into proteins. It probably replaces EF-Tu for the insertion of selenocysteine directed by the UGA codon. SelB binds GTP and GDP.</text>
</comment>
<dbReference type="EMBL" id="CP000891">
    <property type="protein sequence ID" value="ABX47292.1"/>
    <property type="molecule type" value="Genomic_DNA"/>
</dbReference>
<dbReference type="InterPro" id="IPR036390">
    <property type="entry name" value="WH_DNA-bd_sf"/>
</dbReference>
<dbReference type="PROSITE" id="PS00301">
    <property type="entry name" value="G_TR_1"/>
    <property type="match status" value="1"/>
</dbReference>
<dbReference type="GO" id="GO:0000049">
    <property type="term" value="F:tRNA binding"/>
    <property type="evidence" value="ECO:0007669"/>
    <property type="project" value="TreeGrafter"/>
</dbReference>
<dbReference type="GO" id="GO:0035368">
    <property type="term" value="F:selenocysteine insertion sequence binding"/>
    <property type="evidence" value="ECO:0007669"/>
    <property type="project" value="TreeGrafter"/>
</dbReference>
<dbReference type="PRINTS" id="PR00315">
    <property type="entry name" value="ELONGATNFCT"/>
</dbReference>
<dbReference type="PANTHER" id="PTHR42854">
    <property type="entry name" value="EUKARYOTIC TRANSLATION INITIATION FACTOR 2 SUBUNIT 3 FAMILY MEMBER"/>
    <property type="match status" value="1"/>
</dbReference>
<protein>
    <recommendedName>
        <fullName evidence="2">Selenocysteine-specific elongation factor</fullName>
    </recommendedName>
    <alternativeName>
        <fullName evidence="8">SelB translation factor</fullName>
    </alternativeName>
</protein>
<accession>A9KV88</accession>
<dbReference type="GO" id="GO:0005525">
    <property type="term" value="F:GTP binding"/>
    <property type="evidence" value="ECO:0007669"/>
    <property type="project" value="UniProtKB-KW"/>
</dbReference>
<dbReference type="InterPro" id="IPR004535">
    <property type="entry name" value="Transl_elong_SelB"/>
</dbReference>
<dbReference type="Gene3D" id="1.10.10.10">
    <property type="entry name" value="Winged helix-like DNA-binding domain superfamily/Winged helix DNA-binding domain"/>
    <property type="match status" value="3"/>
</dbReference>
<evidence type="ECO:0000256" key="7">
    <source>
        <dbReference type="ARBA" id="ARBA00025526"/>
    </source>
</evidence>
<evidence type="ECO:0000256" key="8">
    <source>
        <dbReference type="ARBA" id="ARBA00031615"/>
    </source>
</evidence>
<dbReference type="HOGENOM" id="CLU_023030_2_0_6"/>
<gene>
    <name evidence="10" type="ordered locus">Sbal195_0110</name>
</gene>
<dbReference type="InterPro" id="IPR050543">
    <property type="entry name" value="eIF2G"/>
</dbReference>
<evidence type="ECO:0000256" key="1">
    <source>
        <dbReference type="ARBA" id="ARBA00004496"/>
    </source>
</evidence>
<evidence type="ECO:0000256" key="4">
    <source>
        <dbReference type="ARBA" id="ARBA00022741"/>
    </source>
</evidence>
<dbReference type="Pfam" id="PF00009">
    <property type="entry name" value="GTP_EFTU"/>
    <property type="match status" value="1"/>
</dbReference>
<keyword evidence="4" id="KW-0547">Nucleotide-binding</keyword>
<dbReference type="GO" id="GO:0005829">
    <property type="term" value="C:cytosol"/>
    <property type="evidence" value="ECO:0007669"/>
    <property type="project" value="TreeGrafter"/>
</dbReference>
<keyword evidence="6" id="KW-0342">GTP-binding</keyword>
<dbReference type="PROSITE" id="PS51722">
    <property type="entry name" value="G_TR_2"/>
    <property type="match status" value="1"/>
</dbReference>
<dbReference type="GO" id="GO:0003746">
    <property type="term" value="F:translation elongation factor activity"/>
    <property type="evidence" value="ECO:0007669"/>
    <property type="project" value="UniProtKB-KW"/>
</dbReference>
<dbReference type="Proteomes" id="UP000000770">
    <property type="component" value="Chromosome"/>
</dbReference>
<dbReference type="AlphaFoldDB" id="A9KV88"/>
<evidence type="ECO:0000313" key="10">
    <source>
        <dbReference type="EMBL" id="ABX47292.1"/>
    </source>
</evidence>
<dbReference type="FunFam" id="3.40.50.300:FF:001064">
    <property type="entry name" value="Selenocysteine-specific translation elongation factor"/>
    <property type="match status" value="1"/>
</dbReference>
<comment type="subcellular location">
    <subcellularLocation>
        <location evidence="1">Cytoplasm</location>
    </subcellularLocation>
</comment>
<dbReference type="InterPro" id="IPR048931">
    <property type="entry name" value="WHD_2nd_SelB_bact"/>
</dbReference>
<dbReference type="GO" id="GO:0001514">
    <property type="term" value="P:selenocysteine incorporation"/>
    <property type="evidence" value="ECO:0007669"/>
    <property type="project" value="InterPro"/>
</dbReference>
<dbReference type="NCBIfam" id="TIGR00475">
    <property type="entry name" value="selB"/>
    <property type="match status" value="1"/>
</dbReference>
<evidence type="ECO:0000259" key="9">
    <source>
        <dbReference type="PROSITE" id="PS51722"/>
    </source>
</evidence>
<keyword evidence="5" id="KW-0648">Protein biosynthesis</keyword>
<dbReference type="SUPFAM" id="SSF50465">
    <property type="entry name" value="EF-Tu/eEF-1alpha/eIF2-gamma C-terminal domain"/>
    <property type="match status" value="1"/>
</dbReference>
<keyword evidence="10" id="KW-0251">Elongation factor</keyword>
<dbReference type="PANTHER" id="PTHR42854:SF3">
    <property type="entry name" value="EUKARYOTIC TRANSLATION INITIATION FACTOR 2 SUBUNIT 3-RELATED"/>
    <property type="match status" value="1"/>
</dbReference>
<dbReference type="SUPFAM" id="SSF46785">
    <property type="entry name" value="Winged helix' DNA-binding domain"/>
    <property type="match status" value="2"/>
</dbReference>
<dbReference type="CDD" id="cd04171">
    <property type="entry name" value="SelB"/>
    <property type="match status" value="1"/>
</dbReference>
<dbReference type="InterPro" id="IPR015191">
    <property type="entry name" value="SelB_WHD4"/>
</dbReference>
<dbReference type="Pfam" id="PF09106">
    <property type="entry name" value="WHD_2nd_SelB"/>
    <property type="match status" value="1"/>
</dbReference>
<reference evidence="10 11" key="1">
    <citation type="submission" date="2007-11" db="EMBL/GenBank/DDBJ databases">
        <title>Complete sequence of chromosome of Shewanella baltica OS195.</title>
        <authorList>
            <consortium name="US DOE Joint Genome Institute"/>
            <person name="Copeland A."/>
            <person name="Lucas S."/>
            <person name="Lapidus A."/>
            <person name="Barry K."/>
            <person name="Glavina del Rio T."/>
            <person name="Dalin E."/>
            <person name="Tice H."/>
            <person name="Pitluck S."/>
            <person name="Chain P."/>
            <person name="Malfatti S."/>
            <person name="Shin M."/>
            <person name="Vergez L."/>
            <person name="Schmutz J."/>
            <person name="Larimer F."/>
            <person name="Land M."/>
            <person name="Hauser L."/>
            <person name="Kyrpides N."/>
            <person name="Kim E."/>
            <person name="Brettar I."/>
            <person name="Rodrigues J."/>
            <person name="Konstantinidis K."/>
            <person name="Klappenbach J."/>
            <person name="Hofle M."/>
            <person name="Tiedje J."/>
            <person name="Richardson P."/>
        </authorList>
    </citation>
    <scope>NUCLEOTIDE SEQUENCE [LARGE SCALE GENOMIC DNA]</scope>
    <source>
        <strain evidence="10 11">OS195</strain>
    </source>
</reference>
<dbReference type="InterPro" id="IPR009001">
    <property type="entry name" value="Transl_elong_EF1A/Init_IF2_C"/>
</dbReference>
<dbReference type="GO" id="GO:0003924">
    <property type="term" value="F:GTPase activity"/>
    <property type="evidence" value="ECO:0007669"/>
    <property type="project" value="InterPro"/>
</dbReference>
<dbReference type="Pfam" id="PF21214">
    <property type="entry name" value="WHD_2nd_SelB_bact"/>
    <property type="match status" value="1"/>
</dbReference>
<keyword evidence="3" id="KW-0963">Cytoplasm</keyword>
<dbReference type="Gene3D" id="3.40.50.300">
    <property type="entry name" value="P-loop containing nucleotide triphosphate hydrolases"/>
    <property type="match status" value="1"/>
</dbReference>
<organism evidence="10 11">
    <name type="scientific">Shewanella baltica (strain OS195)</name>
    <dbReference type="NCBI Taxonomy" id="399599"/>
    <lineage>
        <taxon>Bacteria</taxon>
        <taxon>Pseudomonadati</taxon>
        <taxon>Pseudomonadota</taxon>
        <taxon>Gammaproteobacteria</taxon>
        <taxon>Alteromonadales</taxon>
        <taxon>Shewanellaceae</taxon>
        <taxon>Shewanella</taxon>
    </lineage>
</organism>
<dbReference type="Gene3D" id="2.40.30.10">
    <property type="entry name" value="Translation factors"/>
    <property type="match status" value="1"/>
</dbReference>
<dbReference type="InterPro" id="IPR031157">
    <property type="entry name" value="G_TR_CS"/>
</dbReference>
<dbReference type="InterPro" id="IPR036388">
    <property type="entry name" value="WH-like_DNA-bd_sf"/>
</dbReference>
<evidence type="ECO:0000256" key="2">
    <source>
        <dbReference type="ARBA" id="ARBA00015953"/>
    </source>
</evidence>